<dbReference type="PANTHER" id="PTHR30118:SF15">
    <property type="entry name" value="TRANSCRIPTIONAL REGULATORY PROTEIN"/>
    <property type="match status" value="1"/>
</dbReference>
<keyword evidence="4" id="KW-0804">Transcription</keyword>
<sequence>MEDDLMYRLDFNSLKALKVLGEEKNTKRTAERLAIGQPAVSKTLKKLRQQFDDPLFIMKQNRLEPTPKCEAILGQLPSVLRELEELFKDELSFDPLAYSGDIRIHINPVLNHPLSSILIERLCVWAPKATLILEDWSESTQELLRQNQVDIGVSFFPISQSEGLFQEVVCSPHFKLCCRKGHPLVNKQPITLEDIAAASLVLATMPGISQNENYVETYLRRRGYIANVMLRTDRMDMCSEILQLTDGIMPISEIVSPLMEQENLALLDVGHLDDVEHYPIAYTVSNRVKDSAYSQWLIQITKEIIDEIMALCIDPKNQYVYPTLTVEQINEENR</sequence>
<dbReference type="GO" id="GO:0003700">
    <property type="term" value="F:DNA-binding transcription factor activity"/>
    <property type="evidence" value="ECO:0007669"/>
    <property type="project" value="InterPro"/>
</dbReference>
<dbReference type="EMBL" id="AP019798">
    <property type="protein sequence ID" value="BBL88633.1"/>
    <property type="molecule type" value="Genomic_DNA"/>
</dbReference>
<accession>A0A510I4I7</accession>
<evidence type="ECO:0000256" key="1">
    <source>
        <dbReference type="ARBA" id="ARBA00009437"/>
    </source>
</evidence>
<comment type="similarity">
    <text evidence="1">Belongs to the LysR transcriptional regulatory family.</text>
</comment>
<dbReference type="Pfam" id="PF03466">
    <property type="entry name" value="LysR_substrate"/>
    <property type="match status" value="1"/>
</dbReference>
<dbReference type="SUPFAM" id="SSF46785">
    <property type="entry name" value="Winged helix' DNA-binding domain"/>
    <property type="match status" value="1"/>
</dbReference>
<dbReference type="InterPro" id="IPR036388">
    <property type="entry name" value="WH-like_DNA-bd_sf"/>
</dbReference>
<name>A0A510I4I7_9VIBR</name>
<evidence type="ECO:0000256" key="2">
    <source>
        <dbReference type="ARBA" id="ARBA00023015"/>
    </source>
</evidence>
<dbReference type="PANTHER" id="PTHR30118">
    <property type="entry name" value="HTH-TYPE TRANSCRIPTIONAL REGULATOR LEUO-RELATED"/>
    <property type="match status" value="1"/>
</dbReference>
<reference evidence="6" key="1">
    <citation type="submission" date="2019-07" db="EMBL/GenBank/DDBJ databases">
        <title>Complete Genome Sequences of Vibrion rotiferianus strain AM7.</title>
        <authorList>
            <person name="Miyazaki K."/>
            <person name="Wiseschart A."/>
            <person name="Pootanakit K."/>
            <person name="Ishimori K."/>
            <person name="Kitahara K."/>
        </authorList>
    </citation>
    <scope>NUCLEOTIDE SEQUENCE [LARGE SCALE GENOMIC DNA]</scope>
    <source>
        <strain evidence="6">AM7</strain>
    </source>
</reference>
<proteinExistence type="inferred from homology"/>
<gene>
    <name evidence="5" type="ORF">VroAM7_12860</name>
</gene>
<evidence type="ECO:0000256" key="4">
    <source>
        <dbReference type="ARBA" id="ARBA00023163"/>
    </source>
</evidence>
<dbReference type="Gene3D" id="1.10.10.10">
    <property type="entry name" value="Winged helix-like DNA-binding domain superfamily/Winged helix DNA-binding domain"/>
    <property type="match status" value="1"/>
</dbReference>
<dbReference type="SUPFAM" id="SSF53850">
    <property type="entry name" value="Periplasmic binding protein-like II"/>
    <property type="match status" value="1"/>
</dbReference>
<evidence type="ECO:0000256" key="3">
    <source>
        <dbReference type="ARBA" id="ARBA00023125"/>
    </source>
</evidence>
<dbReference type="InterPro" id="IPR005119">
    <property type="entry name" value="LysR_subst-bd"/>
</dbReference>
<dbReference type="Pfam" id="PF00126">
    <property type="entry name" value="HTH_1"/>
    <property type="match status" value="1"/>
</dbReference>
<dbReference type="InterPro" id="IPR036390">
    <property type="entry name" value="WH_DNA-bd_sf"/>
</dbReference>
<protein>
    <submittedName>
        <fullName evidence="5">LysR family transcriptional regulator</fullName>
    </submittedName>
</protein>
<dbReference type="Gene3D" id="3.40.190.10">
    <property type="entry name" value="Periplasmic binding protein-like II"/>
    <property type="match status" value="2"/>
</dbReference>
<dbReference type="RefSeq" id="WP_138941230.1">
    <property type="nucleotide sequence ID" value="NZ_AP019798.1"/>
</dbReference>
<dbReference type="InterPro" id="IPR050389">
    <property type="entry name" value="LysR-type_TF"/>
</dbReference>
<keyword evidence="3" id="KW-0238">DNA-binding</keyword>
<organism evidence="5 6">
    <name type="scientific">Vibrio rotiferianus</name>
    <dbReference type="NCBI Taxonomy" id="190895"/>
    <lineage>
        <taxon>Bacteria</taxon>
        <taxon>Pseudomonadati</taxon>
        <taxon>Pseudomonadota</taxon>
        <taxon>Gammaproteobacteria</taxon>
        <taxon>Vibrionales</taxon>
        <taxon>Vibrionaceae</taxon>
        <taxon>Vibrio</taxon>
    </lineage>
</organism>
<dbReference type="PROSITE" id="PS50931">
    <property type="entry name" value="HTH_LYSR"/>
    <property type="match status" value="1"/>
</dbReference>
<dbReference type="GO" id="GO:0003677">
    <property type="term" value="F:DNA binding"/>
    <property type="evidence" value="ECO:0007669"/>
    <property type="project" value="UniProtKB-KW"/>
</dbReference>
<evidence type="ECO:0000313" key="6">
    <source>
        <dbReference type="Proteomes" id="UP000315115"/>
    </source>
</evidence>
<dbReference type="AlphaFoldDB" id="A0A510I4I7"/>
<dbReference type="InterPro" id="IPR000847">
    <property type="entry name" value="LysR_HTH_N"/>
</dbReference>
<keyword evidence="2" id="KW-0805">Transcription regulation</keyword>
<evidence type="ECO:0000313" key="5">
    <source>
        <dbReference type="EMBL" id="BBL88633.1"/>
    </source>
</evidence>
<dbReference type="Proteomes" id="UP000315115">
    <property type="component" value="Chromosome 1"/>
</dbReference>